<evidence type="ECO:0000313" key="1">
    <source>
        <dbReference type="Proteomes" id="UP000046393"/>
    </source>
</evidence>
<proteinExistence type="predicted"/>
<dbReference type="Gene3D" id="6.20.360.10">
    <property type="match status" value="1"/>
</dbReference>
<accession>A0A0N5AV62</accession>
<dbReference type="AlphaFoldDB" id="A0A0N5AV62"/>
<sequence>MHNNTKKSRLLGENICIVHYLGLLECIAPSKDKIGFAAGSSATLDGRSSEERLIELVENAQLNDLLFRSSENCKQVAIHVSKNGFKLSTGNVLDRVPLLCVIQSVAYENHDRRGNIIFLVQKLLNSRFQCHLFQTKSVSDAEHICTLLHQAFHSLDTAPPPCPLPFISIHPKHS</sequence>
<reference evidence="2" key="1">
    <citation type="submission" date="2017-02" db="UniProtKB">
        <authorList>
            <consortium name="WormBaseParasite"/>
        </authorList>
    </citation>
    <scope>IDENTIFICATION</scope>
</reference>
<dbReference type="Proteomes" id="UP000046393">
    <property type="component" value="Unplaced"/>
</dbReference>
<name>A0A0N5AV62_9BILA</name>
<dbReference type="WBParaSite" id="SMUV_0000877001-mRNA-1">
    <property type="protein sequence ID" value="SMUV_0000877001-mRNA-1"/>
    <property type="gene ID" value="SMUV_0000877001"/>
</dbReference>
<protein>
    <submittedName>
        <fullName evidence="2">PID domain-containing protein</fullName>
    </submittedName>
</protein>
<evidence type="ECO:0000313" key="2">
    <source>
        <dbReference type="WBParaSite" id="SMUV_0000877001-mRNA-1"/>
    </source>
</evidence>
<keyword evidence="1" id="KW-1185">Reference proteome</keyword>
<organism evidence="1 2">
    <name type="scientific">Syphacia muris</name>
    <dbReference type="NCBI Taxonomy" id="451379"/>
    <lineage>
        <taxon>Eukaryota</taxon>
        <taxon>Metazoa</taxon>
        <taxon>Ecdysozoa</taxon>
        <taxon>Nematoda</taxon>
        <taxon>Chromadorea</taxon>
        <taxon>Rhabditida</taxon>
        <taxon>Spirurina</taxon>
        <taxon>Oxyuridomorpha</taxon>
        <taxon>Oxyuroidea</taxon>
        <taxon>Oxyuridae</taxon>
        <taxon>Syphacia</taxon>
    </lineage>
</organism>
<dbReference type="STRING" id="451379.A0A0N5AV62"/>
<dbReference type="SUPFAM" id="SSF50729">
    <property type="entry name" value="PH domain-like"/>
    <property type="match status" value="1"/>
</dbReference>